<keyword evidence="5 12" id="KW-0067">ATP-binding</keyword>
<keyword evidence="16" id="KW-1185">Reference proteome</keyword>
<dbReference type="eggNOG" id="COG0210">
    <property type="taxonomic scope" value="Bacteria"/>
</dbReference>
<comment type="similarity">
    <text evidence="1">Belongs to the helicase family. UvrD subfamily.</text>
</comment>
<evidence type="ECO:0000256" key="12">
    <source>
        <dbReference type="PROSITE-ProRule" id="PRU00560"/>
    </source>
</evidence>
<dbReference type="CDD" id="cd18807">
    <property type="entry name" value="SF1_C_UvrD"/>
    <property type="match status" value="1"/>
</dbReference>
<dbReference type="EMBL" id="BA000021">
    <property type="protein sequence ID" value="BAC24418.1"/>
    <property type="molecule type" value="Genomic_DNA"/>
</dbReference>
<evidence type="ECO:0000256" key="8">
    <source>
        <dbReference type="ARBA" id="ARBA00034617"/>
    </source>
</evidence>
<dbReference type="InterPro" id="IPR014016">
    <property type="entry name" value="UvrD-like_ATP-bd"/>
</dbReference>
<dbReference type="PANTHER" id="PTHR11070">
    <property type="entry name" value="UVRD / RECB / PCRA DNA HELICASE FAMILY MEMBER"/>
    <property type="match status" value="1"/>
</dbReference>
<evidence type="ECO:0000259" key="14">
    <source>
        <dbReference type="PROSITE" id="PS51217"/>
    </source>
</evidence>
<dbReference type="Gene3D" id="1.10.10.160">
    <property type="match status" value="1"/>
</dbReference>
<evidence type="ECO:0000256" key="5">
    <source>
        <dbReference type="ARBA" id="ARBA00022840"/>
    </source>
</evidence>
<dbReference type="STRING" id="36870.gene:10368765"/>
<proteinExistence type="inferred from homology"/>
<dbReference type="AlphaFoldDB" id="Q8D2T2"/>
<dbReference type="PANTHER" id="PTHR11070:SF2">
    <property type="entry name" value="ATP-DEPENDENT DNA HELICASE SRS2"/>
    <property type="match status" value="1"/>
</dbReference>
<dbReference type="GO" id="GO:0005524">
    <property type="term" value="F:ATP binding"/>
    <property type="evidence" value="ECO:0007669"/>
    <property type="project" value="UniProtKB-UniRule"/>
</dbReference>
<dbReference type="PROSITE" id="PS51217">
    <property type="entry name" value="UVRD_HELICASE_CTER"/>
    <property type="match status" value="1"/>
</dbReference>
<keyword evidence="3 12" id="KW-0378">Hydrolase</keyword>
<evidence type="ECO:0000256" key="1">
    <source>
        <dbReference type="ARBA" id="ARBA00009922"/>
    </source>
</evidence>
<evidence type="ECO:0000256" key="10">
    <source>
        <dbReference type="ARBA" id="ARBA00034923"/>
    </source>
</evidence>
<accession>Q8D2T2</accession>
<dbReference type="EC" id="5.6.2.4" evidence="9"/>
<dbReference type="GO" id="GO:0033202">
    <property type="term" value="C:DNA helicase complex"/>
    <property type="evidence" value="ECO:0007669"/>
    <property type="project" value="TreeGrafter"/>
</dbReference>
<dbReference type="Pfam" id="PF21196">
    <property type="entry name" value="PcrA_UvrD_tudor"/>
    <property type="match status" value="1"/>
</dbReference>
<dbReference type="GO" id="GO:0005829">
    <property type="term" value="C:cytosol"/>
    <property type="evidence" value="ECO:0007669"/>
    <property type="project" value="TreeGrafter"/>
</dbReference>
<dbReference type="InterPro" id="IPR000212">
    <property type="entry name" value="DNA_helicase_UvrD/REP"/>
</dbReference>
<dbReference type="GO" id="GO:0000725">
    <property type="term" value="P:recombinational repair"/>
    <property type="evidence" value="ECO:0007669"/>
    <property type="project" value="TreeGrafter"/>
</dbReference>
<feature type="domain" description="UvrD-like helicase C-terminal" evidence="14">
    <location>
        <begin position="287"/>
        <end position="564"/>
    </location>
</feature>
<feature type="domain" description="UvrD-like helicase ATP-binding" evidence="13">
    <location>
        <begin position="8"/>
        <end position="286"/>
    </location>
</feature>
<dbReference type="KEGG" id="wbr:uvrD"/>
<keyword evidence="7" id="KW-0413">Isomerase</keyword>
<dbReference type="Pfam" id="PF13361">
    <property type="entry name" value="UvrD_C"/>
    <property type="match status" value="1"/>
</dbReference>
<dbReference type="GO" id="GO:0016887">
    <property type="term" value="F:ATP hydrolysis activity"/>
    <property type="evidence" value="ECO:0007669"/>
    <property type="project" value="RHEA"/>
</dbReference>
<dbReference type="PROSITE" id="PS51198">
    <property type="entry name" value="UVRD_HELICASE_ATP_BIND"/>
    <property type="match status" value="1"/>
</dbReference>
<keyword evidence="4 12" id="KW-0347">Helicase</keyword>
<feature type="binding site" evidence="12">
    <location>
        <begin position="29"/>
        <end position="36"/>
    </location>
    <ligand>
        <name>ATP</name>
        <dbReference type="ChEBI" id="CHEBI:30616"/>
    </ligand>
</feature>
<evidence type="ECO:0000256" key="4">
    <source>
        <dbReference type="ARBA" id="ARBA00022806"/>
    </source>
</evidence>
<evidence type="ECO:0000256" key="7">
    <source>
        <dbReference type="ARBA" id="ARBA00023235"/>
    </source>
</evidence>
<dbReference type="Gene3D" id="1.10.486.10">
    <property type="entry name" value="PCRA, domain 4"/>
    <property type="match status" value="1"/>
</dbReference>
<dbReference type="SUPFAM" id="SSF52540">
    <property type="entry name" value="P-loop containing nucleoside triphosphate hydrolases"/>
    <property type="match status" value="1"/>
</dbReference>
<evidence type="ECO:0000256" key="3">
    <source>
        <dbReference type="ARBA" id="ARBA00022801"/>
    </source>
</evidence>
<dbReference type="GO" id="GO:0043138">
    <property type="term" value="F:3'-5' DNA helicase activity"/>
    <property type="evidence" value="ECO:0007669"/>
    <property type="project" value="UniProtKB-EC"/>
</dbReference>
<name>Q8D2T2_WIGBR</name>
<dbReference type="Gene3D" id="3.40.50.300">
    <property type="entry name" value="P-loop containing nucleotide triphosphate hydrolases"/>
    <property type="match status" value="2"/>
</dbReference>
<sequence length="719" mass="85503">MKNNFLTKNLNDKQKEIITSSYKNILVLAGAGSGKTKVLTNKIAWLIDVKKYHSSSIMAVTFTNKGAKEIINRMKFLIKNLKDIWIGTFHGLSYKLLCMHYTESKLFKNFQIIDSEDQLKLIHQINLSMKLNFNNKSYHNILEYIRNYKDKGIRPSFCEININNKKNILYNKIYKEYQTTCDKLGLLDFSELLLRINELFINNKSISKFYKKKFKYILVDEFQDTNDIQYSWIKNFSSKECFIMIVGDDDQSIYGWRGAKSENMKNFINDFSRTKIIKLQQNYRSTNNILQAANSLIMNNNLRIGKKLWTEKKSGDLITIYQAYNEKDESNFIIKYILNNQKKLNNKKKEYAILYRKNSQSRSLEENLLKNNLKYDIYGGLKFFSRQEIKNTLAYFRLIVNKKDDLSYERIINFPKRKIGEKTLKKIKNISKNKKLSLWESTNFFIKNNLNDAKSFSLKNFFYLIDYLKENIKNLSLHEKFNFVIKKSGLLNFYEKEKKNINNSRIDNWQELVNSAKQFFIENNKEKNILEKFLAFSTLESERYTSYDDENYKIKLMTLHSSKGLEFPIVFIIGMEEGLFPNIIYSNNKEKLEEERRLAYVGMTRAMKKLVITYVKYRNIYGKIIKREPSRFIEEIPSHYKKIIYENKTNTSKNEIKKDNYYYTTNNTKNNYEIGKKVFHPKFGFGLIIHIEKNKILEIKFKKIGIKKLVAKYARLELC</sequence>
<keyword evidence="6" id="KW-0238">DNA-binding</keyword>
<dbReference type="Proteomes" id="UP000000562">
    <property type="component" value="Chromosome"/>
</dbReference>
<dbReference type="GO" id="GO:0003677">
    <property type="term" value="F:DNA binding"/>
    <property type="evidence" value="ECO:0007669"/>
    <property type="project" value="UniProtKB-KW"/>
</dbReference>
<evidence type="ECO:0000256" key="11">
    <source>
        <dbReference type="ARBA" id="ARBA00048988"/>
    </source>
</evidence>
<gene>
    <name evidence="15" type="primary">uvrD</name>
</gene>
<evidence type="ECO:0000259" key="13">
    <source>
        <dbReference type="PROSITE" id="PS51198"/>
    </source>
</evidence>
<dbReference type="OrthoDB" id="9806690at2"/>
<protein>
    <recommendedName>
        <fullName evidence="9">DNA 3'-5' helicase</fullName>
        <ecNumber evidence="9">5.6.2.4</ecNumber>
    </recommendedName>
    <alternativeName>
        <fullName evidence="10">DNA 3'-5' helicase II</fullName>
    </alternativeName>
</protein>
<dbReference type="Pfam" id="PF00580">
    <property type="entry name" value="UvrD-helicase"/>
    <property type="match status" value="1"/>
</dbReference>
<dbReference type="InterPro" id="IPR014017">
    <property type="entry name" value="DNA_helicase_UvrD-like_C"/>
</dbReference>
<dbReference type="InterPro" id="IPR013986">
    <property type="entry name" value="DExx_box_DNA_helicase_dom_sf"/>
</dbReference>
<comment type="catalytic activity">
    <reaction evidence="8">
        <text>Couples ATP hydrolysis with the unwinding of duplex DNA by translocating in the 3'-5' direction.</text>
        <dbReference type="EC" id="5.6.2.4"/>
    </reaction>
</comment>
<dbReference type="CDD" id="cd17932">
    <property type="entry name" value="DEXQc_UvrD"/>
    <property type="match status" value="1"/>
</dbReference>
<reference evidence="15 16" key="1">
    <citation type="journal article" date="2002" name="Nat. Genet.">
        <title>Genome sequence of the endocellular obligate symbiont of tsetse flies, Wigglesworthia glossinidia.</title>
        <authorList>
            <person name="Akman L."/>
            <person name="Yamashita A."/>
            <person name="Watanabe H."/>
            <person name="Oshima K."/>
            <person name="Shiba T."/>
            <person name="Hattori M."/>
            <person name="Aksoy S."/>
        </authorList>
    </citation>
    <scope>NUCLEOTIDE SEQUENCE [LARGE SCALE GENOMIC DNA]</scope>
</reference>
<evidence type="ECO:0000256" key="2">
    <source>
        <dbReference type="ARBA" id="ARBA00022741"/>
    </source>
</evidence>
<evidence type="ECO:0000256" key="6">
    <source>
        <dbReference type="ARBA" id="ARBA00023125"/>
    </source>
</evidence>
<evidence type="ECO:0000256" key="9">
    <source>
        <dbReference type="ARBA" id="ARBA00034808"/>
    </source>
</evidence>
<evidence type="ECO:0000313" key="16">
    <source>
        <dbReference type="Proteomes" id="UP000000562"/>
    </source>
</evidence>
<evidence type="ECO:0000313" key="15">
    <source>
        <dbReference type="EMBL" id="BAC24418.1"/>
    </source>
</evidence>
<comment type="catalytic activity">
    <reaction evidence="11">
        <text>ATP + H2O = ADP + phosphate + H(+)</text>
        <dbReference type="Rhea" id="RHEA:13065"/>
        <dbReference type="ChEBI" id="CHEBI:15377"/>
        <dbReference type="ChEBI" id="CHEBI:15378"/>
        <dbReference type="ChEBI" id="CHEBI:30616"/>
        <dbReference type="ChEBI" id="CHEBI:43474"/>
        <dbReference type="ChEBI" id="CHEBI:456216"/>
        <dbReference type="EC" id="5.6.2.4"/>
    </reaction>
</comment>
<organism evidence="15 16">
    <name type="scientific">Wigglesworthia glossinidia brevipalpis</name>
    <dbReference type="NCBI Taxonomy" id="36870"/>
    <lineage>
        <taxon>Bacteria</taxon>
        <taxon>Pseudomonadati</taxon>
        <taxon>Pseudomonadota</taxon>
        <taxon>Gammaproteobacteria</taxon>
        <taxon>Enterobacterales</taxon>
        <taxon>Erwiniaceae</taxon>
        <taxon>Wigglesworthia</taxon>
    </lineage>
</organism>
<keyword evidence="2 12" id="KW-0547">Nucleotide-binding</keyword>
<dbReference type="InterPro" id="IPR027417">
    <property type="entry name" value="P-loop_NTPase"/>
</dbReference>
<dbReference type="HOGENOM" id="CLU_004585_5_2_6"/>